<name>A0A9D9DWT0_9BACT</name>
<evidence type="ECO:0000313" key="3">
    <source>
        <dbReference type="EMBL" id="MBO8432689.1"/>
    </source>
</evidence>
<dbReference type="InterPro" id="IPR001789">
    <property type="entry name" value="Sig_transdc_resp-reg_receiver"/>
</dbReference>
<dbReference type="SUPFAM" id="SSF52172">
    <property type="entry name" value="CheY-like"/>
    <property type="match status" value="1"/>
</dbReference>
<dbReference type="PROSITE" id="PS50110">
    <property type="entry name" value="RESPONSE_REGULATORY"/>
    <property type="match status" value="1"/>
</dbReference>
<evidence type="ECO:0000259" key="2">
    <source>
        <dbReference type="PROSITE" id="PS50110"/>
    </source>
</evidence>
<gene>
    <name evidence="3" type="ORF">IAB08_05295</name>
</gene>
<accession>A0A9D9DWT0</accession>
<keyword evidence="1" id="KW-0597">Phosphoprotein</keyword>
<evidence type="ECO:0000256" key="1">
    <source>
        <dbReference type="PROSITE-ProRule" id="PRU00169"/>
    </source>
</evidence>
<dbReference type="AlphaFoldDB" id="A0A9D9DWT0"/>
<feature type="domain" description="Response regulatory" evidence="2">
    <location>
        <begin position="16"/>
        <end position="132"/>
    </location>
</feature>
<comment type="caution">
    <text evidence="3">The sequence shown here is derived from an EMBL/GenBank/DDBJ whole genome shotgun (WGS) entry which is preliminary data.</text>
</comment>
<dbReference type="CDD" id="cd00156">
    <property type="entry name" value="REC"/>
    <property type="match status" value="1"/>
</dbReference>
<reference evidence="3" key="2">
    <citation type="journal article" date="2021" name="PeerJ">
        <title>Extensive microbial diversity within the chicken gut microbiome revealed by metagenomics and culture.</title>
        <authorList>
            <person name="Gilroy R."/>
            <person name="Ravi A."/>
            <person name="Getino M."/>
            <person name="Pursley I."/>
            <person name="Horton D.L."/>
            <person name="Alikhan N.F."/>
            <person name="Baker D."/>
            <person name="Gharbi K."/>
            <person name="Hall N."/>
            <person name="Watson M."/>
            <person name="Adriaenssens E.M."/>
            <person name="Foster-Nyarko E."/>
            <person name="Jarju S."/>
            <person name="Secka A."/>
            <person name="Antonio M."/>
            <person name="Oren A."/>
            <person name="Chaudhuri R.R."/>
            <person name="La Ragione R."/>
            <person name="Hildebrand F."/>
            <person name="Pallen M.J."/>
        </authorList>
    </citation>
    <scope>NUCLEOTIDE SEQUENCE</scope>
    <source>
        <strain evidence="3">2889</strain>
    </source>
</reference>
<dbReference type="InterPro" id="IPR011006">
    <property type="entry name" value="CheY-like_superfamily"/>
</dbReference>
<evidence type="ECO:0000313" key="4">
    <source>
        <dbReference type="Proteomes" id="UP000823612"/>
    </source>
</evidence>
<dbReference type="GO" id="GO:0000160">
    <property type="term" value="P:phosphorelay signal transduction system"/>
    <property type="evidence" value="ECO:0007669"/>
    <property type="project" value="InterPro"/>
</dbReference>
<sequence length="270" mass="30980">MADGINMQQKDPMGRLCVVADDNAEVRAEICQRIRLSGMFERVKSFESLEGALCFIRHTEVDLFISDICFPDEELSFRRLSEIPTVPVMLISAYELYFIVHYLDIRENMNMIGLLHKPLTDDFEANVRASFSRYKGLGLDQSVVLERSRNEKLILCQGERQLKRYEVKYSEIVLVQACRKPRGLQVYIKAISTPFYLTPGQLKPFFAMVDRVCPGLFYFVPHTCVVNLANIQLQGNYVASSVDGCTGRTRIPSTEQKRLWMAATRWTKGQ</sequence>
<dbReference type="Gene3D" id="3.40.50.2300">
    <property type="match status" value="1"/>
</dbReference>
<organism evidence="3 4">
    <name type="scientific">Candidatus Pullibacteroides excrementavium</name>
    <dbReference type="NCBI Taxonomy" id="2840905"/>
    <lineage>
        <taxon>Bacteria</taxon>
        <taxon>Pseudomonadati</taxon>
        <taxon>Bacteroidota</taxon>
        <taxon>Bacteroidia</taxon>
        <taxon>Bacteroidales</taxon>
        <taxon>Candidatus Pullibacteroides</taxon>
    </lineage>
</organism>
<dbReference type="EMBL" id="JADIMZ010000083">
    <property type="protein sequence ID" value="MBO8432689.1"/>
    <property type="molecule type" value="Genomic_DNA"/>
</dbReference>
<protein>
    <submittedName>
        <fullName evidence="3">Response regulator</fullName>
    </submittedName>
</protein>
<proteinExistence type="predicted"/>
<feature type="modified residue" description="4-aspartylphosphate" evidence="1">
    <location>
        <position position="67"/>
    </location>
</feature>
<dbReference type="Proteomes" id="UP000823612">
    <property type="component" value="Unassembled WGS sequence"/>
</dbReference>
<reference evidence="3" key="1">
    <citation type="submission" date="2020-10" db="EMBL/GenBank/DDBJ databases">
        <authorList>
            <person name="Gilroy R."/>
        </authorList>
    </citation>
    <scope>NUCLEOTIDE SEQUENCE</scope>
    <source>
        <strain evidence="3">2889</strain>
    </source>
</reference>